<proteinExistence type="predicted"/>
<organism evidence="1 2">
    <name type="scientific">Hymenolepis diminuta</name>
    <name type="common">Rat tapeworm</name>
    <dbReference type="NCBI Taxonomy" id="6216"/>
    <lineage>
        <taxon>Eukaryota</taxon>
        <taxon>Metazoa</taxon>
        <taxon>Spiralia</taxon>
        <taxon>Lophotrochozoa</taxon>
        <taxon>Platyhelminthes</taxon>
        <taxon>Cestoda</taxon>
        <taxon>Eucestoda</taxon>
        <taxon>Cyclophyllidea</taxon>
        <taxon>Hymenolepididae</taxon>
        <taxon>Hymenolepis</taxon>
    </lineage>
</organism>
<accession>A0A564Y1V2</accession>
<dbReference type="Proteomes" id="UP000321570">
    <property type="component" value="Unassembled WGS sequence"/>
</dbReference>
<name>A0A564Y1V2_HYMDI</name>
<gene>
    <name evidence="1" type="ORF">WMSIL1_LOCUS1965</name>
</gene>
<sequence>MDSYYSSRGEEPSSYNTPVISETEYADLFGQSQWSPVTSGSDLLADNFSKISMNDNY</sequence>
<dbReference type="AlphaFoldDB" id="A0A564Y1V2"/>
<evidence type="ECO:0000313" key="1">
    <source>
        <dbReference type="EMBL" id="VUZ40758.1"/>
    </source>
</evidence>
<evidence type="ECO:0000313" key="2">
    <source>
        <dbReference type="Proteomes" id="UP000321570"/>
    </source>
</evidence>
<dbReference type="EMBL" id="CABIJS010000044">
    <property type="protein sequence ID" value="VUZ40758.1"/>
    <property type="molecule type" value="Genomic_DNA"/>
</dbReference>
<reference evidence="1 2" key="1">
    <citation type="submission" date="2019-07" db="EMBL/GenBank/DDBJ databases">
        <authorList>
            <person name="Jastrzebski P J."/>
            <person name="Paukszto L."/>
            <person name="Jastrzebski P J."/>
        </authorList>
    </citation>
    <scope>NUCLEOTIDE SEQUENCE [LARGE SCALE GENOMIC DNA]</scope>
    <source>
        <strain evidence="1 2">WMS-il1</strain>
    </source>
</reference>
<keyword evidence="2" id="KW-1185">Reference proteome</keyword>
<protein>
    <submittedName>
        <fullName evidence="1">Uncharacterized protein</fullName>
    </submittedName>
</protein>